<dbReference type="GO" id="GO:0016301">
    <property type="term" value="F:kinase activity"/>
    <property type="evidence" value="ECO:0007669"/>
    <property type="project" value="UniProtKB-KW"/>
</dbReference>
<dbReference type="InterPro" id="IPR011009">
    <property type="entry name" value="Kinase-like_dom_sf"/>
</dbReference>
<dbReference type="Proteomes" id="UP000549775">
    <property type="component" value="Unassembled WGS sequence"/>
</dbReference>
<evidence type="ECO:0000313" key="2">
    <source>
        <dbReference type="Proteomes" id="UP000549775"/>
    </source>
</evidence>
<organism evidence="1 2">
    <name type="scientific">Acrocephalus arundinaceus</name>
    <name type="common">Great reed-warbler</name>
    <dbReference type="NCBI Taxonomy" id="39621"/>
    <lineage>
        <taxon>Eukaryota</taxon>
        <taxon>Metazoa</taxon>
        <taxon>Chordata</taxon>
        <taxon>Craniata</taxon>
        <taxon>Vertebrata</taxon>
        <taxon>Euteleostomi</taxon>
        <taxon>Archelosauria</taxon>
        <taxon>Archosauria</taxon>
        <taxon>Dinosauria</taxon>
        <taxon>Saurischia</taxon>
        <taxon>Theropoda</taxon>
        <taxon>Coelurosauria</taxon>
        <taxon>Aves</taxon>
        <taxon>Neognathae</taxon>
        <taxon>Neoaves</taxon>
        <taxon>Telluraves</taxon>
        <taxon>Australaves</taxon>
        <taxon>Passeriformes</taxon>
        <taxon>Sylvioidea</taxon>
        <taxon>Sylviidae</taxon>
        <taxon>Acrocephalinae</taxon>
        <taxon>Acrocephalus</taxon>
    </lineage>
</organism>
<reference evidence="1 2" key="1">
    <citation type="submission" date="2019-09" db="EMBL/GenBank/DDBJ databases">
        <title>Bird 10,000 Genomes (B10K) Project - Family phase.</title>
        <authorList>
            <person name="Zhang G."/>
        </authorList>
    </citation>
    <scope>NUCLEOTIDE SEQUENCE [LARGE SCALE GENOMIC DNA]</scope>
    <source>
        <strain evidence="1">OUT-0054</strain>
        <tissue evidence="1">Blood</tissue>
    </source>
</reference>
<dbReference type="OrthoDB" id="10252171at2759"/>
<dbReference type="Gene3D" id="3.30.200.20">
    <property type="entry name" value="Phosphorylase Kinase, domain 1"/>
    <property type="match status" value="1"/>
</dbReference>
<dbReference type="AlphaFoldDB" id="A0A7K7Q3L9"/>
<evidence type="ECO:0000313" key="1">
    <source>
        <dbReference type="EMBL" id="NWZ74355.1"/>
    </source>
</evidence>
<keyword evidence="1" id="KW-0418">Kinase</keyword>
<sequence length="98" mass="10100">SPAGKAQEVLQERYRVGSLLGRGSFGSICTGTQLLDGTPVSGRARAEGGGGWCLGPKETSAPLEIVLLDKVSTGCAGVILLLERAELPNGFLLVLECS</sequence>
<comment type="caution">
    <text evidence="1">The sequence shown here is derived from an EMBL/GenBank/DDBJ whole genome shotgun (WGS) entry which is preliminary data.</text>
</comment>
<dbReference type="EMBL" id="VZST01019064">
    <property type="protein sequence ID" value="NWZ74355.1"/>
    <property type="molecule type" value="Genomic_DNA"/>
</dbReference>
<feature type="non-terminal residue" evidence="1">
    <location>
        <position position="98"/>
    </location>
</feature>
<proteinExistence type="predicted"/>
<name>A0A7K7Q3L9_ACRAR</name>
<accession>A0A7K7Q3L9</accession>
<dbReference type="SUPFAM" id="SSF56112">
    <property type="entry name" value="Protein kinase-like (PK-like)"/>
    <property type="match status" value="1"/>
</dbReference>
<gene>
    <name evidence="1" type="primary">Pim1_3</name>
    <name evidence="1" type="ORF">ACRARU_R11866</name>
</gene>
<protein>
    <submittedName>
        <fullName evidence="1">PIM1 kinase</fullName>
    </submittedName>
</protein>
<keyword evidence="2" id="KW-1185">Reference proteome</keyword>
<feature type="non-terminal residue" evidence="1">
    <location>
        <position position="1"/>
    </location>
</feature>
<keyword evidence="1" id="KW-0808">Transferase</keyword>